<feature type="domain" description="AB hydrolase-1" evidence="2">
    <location>
        <begin position="28"/>
        <end position="277"/>
    </location>
</feature>
<comment type="caution">
    <text evidence="3">The sequence shown here is derived from an EMBL/GenBank/DDBJ whole genome shotgun (WGS) entry which is preliminary data.</text>
</comment>
<protein>
    <recommendedName>
        <fullName evidence="2">AB hydrolase-1 domain-containing protein</fullName>
    </recommendedName>
</protein>
<dbReference type="PATRIC" id="fig|280871.6.peg.3522"/>
<dbReference type="InterPro" id="IPR029058">
    <property type="entry name" value="AB_hydrolase_fold"/>
</dbReference>
<reference evidence="3 4" key="1">
    <citation type="submission" date="2015-01" db="EMBL/GenBank/DDBJ databases">
        <title>Genome sequence of Mycobacterium llatzerense and Mycobacterium immunogenum recovered from brain abscess.</title>
        <authorList>
            <person name="Greninger A.L."/>
            <person name="Langelier C."/>
            <person name="Cunningham G."/>
            <person name="Chiu C.Y."/>
            <person name="Miller S."/>
        </authorList>
    </citation>
    <scope>NUCLEOTIDE SEQUENCE [LARGE SCALE GENOMIC DNA]</scope>
    <source>
        <strain evidence="3 4">CLUC14</strain>
    </source>
</reference>
<dbReference type="Pfam" id="PF00561">
    <property type="entry name" value="Abhydrolase_1"/>
    <property type="match status" value="1"/>
</dbReference>
<gene>
    <name evidence="3" type="ORF">TL10_16980</name>
</gene>
<dbReference type="STRING" id="280871.TL10_16980"/>
<dbReference type="SUPFAM" id="SSF53474">
    <property type="entry name" value="alpha/beta-Hydrolases"/>
    <property type="match status" value="1"/>
</dbReference>
<keyword evidence="4" id="KW-1185">Reference proteome</keyword>
<evidence type="ECO:0000313" key="4">
    <source>
        <dbReference type="Proteomes" id="UP000032221"/>
    </source>
</evidence>
<dbReference type="GO" id="GO:0016787">
    <property type="term" value="F:hydrolase activity"/>
    <property type="evidence" value="ECO:0007669"/>
    <property type="project" value="UniProtKB-KW"/>
</dbReference>
<dbReference type="OrthoDB" id="3507586at2"/>
<dbReference type="AlphaFoldDB" id="A0A0D1LID2"/>
<dbReference type="Proteomes" id="UP000032221">
    <property type="component" value="Unassembled WGS sequence"/>
</dbReference>
<name>A0A0D1LID2_9MYCO</name>
<dbReference type="InterPro" id="IPR000639">
    <property type="entry name" value="Epox_hydrolase-like"/>
</dbReference>
<evidence type="ECO:0000256" key="1">
    <source>
        <dbReference type="ARBA" id="ARBA00022801"/>
    </source>
</evidence>
<dbReference type="InterPro" id="IPR000073">
    <property type="entry name" value="AB_hydrolase_1"/>
</dbReference>
<evidence type="ECO:0000313" key="3">
    <source>
        <dbReference type="EMBL" id="KIU15791.1"/>
    </source>
</evidence>
<dbReference type="RefSeq" id="WP_043986510.1">
    <property type="nucleotide sequence ID" value="NZ_JXST01000023.1"/>
</dbReference>
<evidence type="ECO:0000259" key="2">
    <source>
        <dbReference type="Pfam" id="PF00561"/>
    </source>
</evidence>
<dbReference type="Gene3D" id="3.40.50.1820">
    <property type="entry name" value="alpha/beta hydrolase"/>
    <property type="match status" value="1"/>
</dbReference>
<accession>A0A0D1LID2</accession>
<sequence>MRFFPGFTDERLAVNGVEIQAVIGGSGPPLLLLHGAPQSHVMWHHIAPRLAERFTVVATDLRGYGDSSKPAGGGDHADYSFRTMVADQVAVMNQLGHDSFSVVAHDRGARVTHRMMLDHPEAVTRAALLDIVPTKYVYDHADTALATAYFHWFFFIQPAPLPELMMQPTAALLLKAFLGAFGGTDVYDPEAMAEYERCFATPESIHAMCEDYRAAATIDLTHDAADEGRTVDCPLLILWGSRGVVGQLYQPLEVWRRYASDVRGQGLDGGHFLAEERPDDVLTALDEFFGTS</sequence>
<keyword evidence="1" id="KW-0378">Hydrolase</keyword>
<proteinExistence type="predicted"/>
<organism evidence="3 4">
    <name type="scientific">Mycolicibacterium llatzerense</name>
    <dbReference type="NCBI Taxonomy" id="280871"/>
    <lineage>
        <taxon>Bacteria</taxon>
        <taxon>Bacillati</taxon>
        <taxon>Actinomycetota</taxon>
        <taxon>Actinomycetes</taxon>
        <taxon>Mycobacteriales</taxon>
        <taxon>Mycobacteriaceae</taxon>
        <taxon>Mycolicibacterium</taxon>
    </lineage>
</organism>
<dbReference type="PRINTS" id="PR00412">
    <property type="entry name" value="EPOXHYDRLASE"/>
</dbReference>
<dbReference type="EMBL" id="JXST01000023">
    <property type="protein sequence ID" value="KIU15791.1"/>
    <property type="molecule type" value="Genomic_DNA"/>
</dbReference>
<dbReference type="PANTHER" id="PTHR43329">
    <property type="entry name" value="EPOXIDE HYDROLASE"/>
    <property type="match status" value="1"/>
</dbReference>